<evidence type="ECO:0000313" key="7">
    <source>
        <dbReference type="EMBL" id="KAE9254583.1"/>
    </source>
</evidence>
<dbReference type="EMBL" id="QXGF01000069">
    <property type="protein sequence ID" value="KAE8947840.1"/>
    <property type="molecule type" value="Genomic_DNA"/>
</dbReference>
<evidence type="ECO:0000313" key="5">
    <source>
        <dbReference type="EMBL" id="KAE9233264.1"/>
    </source>
</evidence>
<comment type="caution">
    <text evidence="2">The sequence shown here is derived from an EMBL/GenBank/DDBJ whole genome shotgun (WGS) entry which is preliminary data.</text>
</comment>
<sequence length="279" mass="29917">MAGSWPFDREQQIGMVATIIRGLCVAVFASIFLSRTFAGVTIPESNTCSHINSEYSACKVQIMCSLCVTTGTCEFDVVSLSCEMKSAEAIANGTATMYCNSNDTVCSACEATAADPICTGDDGSCICQSLCSIIQPIGTSDCSRSSDSATARRYLVRAFESQLRRESEMLRMRQPQLALNLVGWRDTVELNKPELSLHKLGACCYIMKQEEGGHHTDAMAAISVDEGEPDTSMETSTTLSVALDSSISSQESVSACCSPAASDHDGECDFNTMSDNKSR</sequence>
<accession>A0A6A3FUQ8</accession>
<proteinExistence type="predicted"/>
<dbReference type="Proteomes" id="UP000437068">
    <property type="component" value="Unassembled WGS sequence"/>
</dbReference>
<evidence type="ECO:0000313" key="3">
    <source>
        <dbReference type="EMBL" id="KAE9028198.1"/>
    </source>
</evidence>
<evidence type="ECO:0000313" key="6">
    <source>
        <dbReference type="EMBL" id="KAE9252813.1"/>
    </source>
</evidence>
<evidence type="ECO:0000313" key="2">
    <source>
        <dbReference type="EMBL" id="KAE8947840.1"/>
    </source>
</evidence>
<dbReference type="Proteomes" id="UP000440367">
    <property type="component" value="Unassembled WGS sequence"/>
</dbReference>
<evidence type="ECO:0000313" key="14">
    <source>
        <dbReference type="Proteomes" id="UP000460718"/>
    </source>
</evidence>
<evidence type="ECO:0000313" key="13">
    <source>
        <dbReference type="Proteomes" id="UP000441208"/>
    </source>
</evidence>
<evidence type="ECO:0000313" key="11">
    <source>
        <dbReference type="Proteomes" id="UP000437068"/>
    </source>
</evidence>
<evidence type="ECO:0000256" key="1">
    <source>
        <dbReference type="SAM" id="MobiDB-lite"/>
    </source>
</evidence>
<dbReference type="Proteomes" id="UP000429523">
    <property type="component" value="Unassembled WGS sequence"/>
</dbReference>
<dbReference type="Proteomes" id="UP000460718">
    <property type="component" value="Unassembled WGS sequence"/>
</dbReference>
<dbReference type="EMBL" id="QXFW01000048">
    <property type="protein sequence ID" value="KAE9028198.1"/>
    <property type="molecule type" value="Genomic_DNA"/>
</dbReference>
<evidence type="ECO:0000313" key="8">
    <source>
        <dbReference type="EMBL" id="KAE9326989.1"/>
    </source>
</evidence>
<organism evidence="2 9">
    <name type="scientific">Phytophthora fragariae</name>
    <dbReference type="NCBI Taxonomy" id="53985"/>
    <lineage>
        <taxon>Eukaryota</taxon>
        <taxon>Sar</taxon>
        <taxon>Stramenopiles</taxon>
        <taxon>Oomycota</taxon>
        <taxon>Peronosporomycetes</taxon>
        <taxon>Peronosporales</taxon>
        <taxon>Peronosporaceae</taxon>
        <taxon>Phytophthora</taxon>
    </lineage>
</organism>
<evidence type="ECO:0000313" key="12">
    <source>
        <dbReference type="Proteomes" id="UP000440367"/>
    </source>
</evidence>
<dbReference type="EMBL" id="QXFZ01000063">
    <property type="protein sequence ID" value="KAE9136015.1"/>
    <property type="molecule type" value="Genomic_DNA"/>
</dbReference>
<dbReference type="AlphaFoldDB" id="A0A6A3FUQ8"/>
<dbReference type="Proteomes" id="UP000476176">
    <property type="component" value="Unassembled WGS sequence"/>
</dbReference>
<reference evidence="9 10" key="1">
    <citation type="submission" date="2018-08" db="EMBL/GenBank/DDBJ databases">
        <title>Genomic investigation of the strawberry pathogen Phytophthora fragariae indicates pathogenicity is determined by transcriptional variation in three key races.</title>
        <authorList>
            <person name="Adams T.M."/>
            <person name="Armitage A.D."/>
            <person name="Sobczyk M.K."/>
            <person name="Bates H.J."/>
            <person name="Dunwell J.M."/>
            <person name="Nellist C.F."/>
            <person name="Harrison R.J."/>
        </authorList>
    </citation>
    <scope>NUCLEOTIDE SEQUENCE [LARGE SCALE GENOMIC DNA]</scope>
    <source>
        <strain evidence="8 11">A4</strain>
        <strain evidence="7 12">BC-1</strain>
        <strain evidence="6 15">BC-23</strain>
        <strain evidence="5 10">NOV-27</strain>
        <strain evidence="4 13">NOV-71</strain>
        <strain evidence="2 9">NOV-9</strain>
        <strain evidence="3 14">SCRP245</strain>
    </source>
</reference>
<feature type="region of interest" description="Disordered" evidence="1">
    <location>
        <begin position="258"/>
        <end position="279"/>
    </location>
</feature>
<dbReference type="Proteomes" id="UP000433483">
    <property type="component" value="Unassembled WGS sequence"/>
</dbReference>
<keyword evidence="10" id="KW-1185">Reference proteome</keyword>
<name>A0A6A3FUQ8_9STRA</name>
<evidence type="ECO:0000313" key="10">
    <source>
        <dbReference type="Proteomes" id="UP000433483"/>
    </source>
</evidence>
<dbReference type="OrthoDB" id="99199at2759"/>
<dbReference type="EMBL" id="QXGE01000058">
    <property type="protein sequence ID" value="KAE9326989.1"/>
    <property type="molecule type" value="Genomic_DNA"/>
</dbReference>
<evidence type="ECO:0000313" key="9">
    <source>
        <dbReference type="Proteomes" id="UP000429523"/>
    </source>
</evidence>
<protein>
    <submittedName>
        <fullName evidence="2">Uncharacterized protein</fullName>
    </submittedName>
</protein>
<dbReference type="EMBL" id="QXGB01000065">
    <property type="protein sequence ID" value="KAE9233264.1"/>
    <property type="molecule type" value="Genomic_DNA"/>
</dbReference>
<dbReference type="Proteomes" id="UP000441208">
    <property type="component" value="Unassembled WGS sequence"/>
</dbReference>
<gene>
    <name evidence="8" type="ORF">PF001_g2130</name>
    <name evidence="7" type="ORF">PF002_g2773</name>
    <name evidence="6" type="ORF">PF004_g1786</name>
    <name evidence="5" type="ORF">PF005_g2418</name>
    <name evidence="4" type="ORF">PF007_g2328</name>
    <name evidence="2" type="ORF">PF009_g2601</name>
    <name evidence="3" type="ORF">PF011_g1707</name>
</gene>
<evidence type="ECO:0000313" key="4">
    <source>
        <dbReference type="EMBL" id="KAE9136015.1"/>
    </source>
</evidence>
<evidence type="ECO:0000313" key="15">
    <source>
        <dbReference type="Proteomes" id="UP000476176"/>
    </source>
</evidence>
<dbReference type="EMBL" id="QXGC01000047">
    <property type="protein sequence ID" value="KAE9252813.1"/>
    <property type="molecule type" value="Genomic_DNA"/>
</dbReference>
<dbReference type="EMBL" id="QXGD01000074">
    <property type="protein sequence ID" value="KAE9254583.1"/>
    <property type="molecule type" value="Genomic_DNA"/>
</dbReference>